<accession>A0A246I360</accession>
<keyword evidence="1" id="KW-0812">Transmembrane</keyword>
<dbReference type="InterPro" id="IPR021306">
    <property type="entry name" value="DUF2878"/>
</dbReference>
<gene>
    <name evidence="2" type="ORF">CEE63_15720</name>
</gene>
<proteinExistence type="predicted"/>
<evidence type="ECO:0000313" key="3">
    <source>
        <dbReference type="Proteomes" id="UP000197090"/>
    </source>
</evidence>
<dbReference type="EMBL" id="NIVX01000092">
    <property type="protein sequence ID" value="OWQ71888.1"/>
    <property type="molecule type" value="Genomic_DNA"/>
</dbReference>
<dbReference type="Proteomes" id="UP000197090">
    <property type="component" value="Unassembled WGS sequence"/>
</dbReference>
<dbReference type="Pfam" id="PF11086">
    <property type="entry name" value="DUF2878"/>
    <property type="match status" value="1"/>
</dbReference>
<dbReference type="RefSeq" id="WP_088497489.1">
    <property type="nucleotide sequence ID" value="NZ_CP104289.1"/>
</dbReference>
<dbReference type="AlphaFoldDB" id="A0A246I360"/>
<comment type="caution">
    <text evidence="2">The sequence shown here is derived from an EMBL/GenBank/DDBJ whole genome shotgun (WGS) entry which is preliminary data.</text>
</comment>
<feature type="transmembrane region" description="Helical" evidence="1">
    <location>
        <begin position="116"/>
        <end position="134"/>
    </location>
</feature>
<feature type="transmembrane region" description="Helical" evidence="1">
    <location>
        <begin position="146"/>
        <end position="165"/>
    </location>
</feature>
<evidence type="ECO:0000313" key="2">
    <source>
        <dbReference type="EMBL" id="OWQ71888.1"/>
    </source>
</evidence>
<name>A0A246I360_STEMA</name>
<keyword evidence="1" id="KW-1133">Transmembrane helix</keyword>
<organism evidence="2 3">
    <name type="scientific">Stenotrophomonas maltophilia</name>
    <name type="common">Pseudomonas maltophilia</name>
    <name type="synonym">Xanthomonas maltophilia</name>
    <dbReference type="NCBI Taxonomy" id="40324"/>
    <lineage>
        <taxon>Bacteria</taxon>
        <taxon>Pseudomonadati</taxon>
        <taxon>Pseudomonadota</taxon>
        <taxon>Gammaproteobacteria</taxon>
        <taxon>Lysobacterales</taxon>
        <taxon>Lysobacteraceae</taxon>
        <taxon>Stenotrophomonas</taxon>
        <taxon>Stenotrophomonas maltophilia group</taxon>
    </lineage>
</organism>
<evidence type="ECO:0000256" key="1">
    <source>
        <dbReference type="SAM" id="Phobius"/>
    </source>
</evidence>
<protein>
    <recommendedName>
        <fullName evidence="4">DUF2878 domain-containing protein</fullName>
    </recommendedName>
</protein>
<sequence length="181" mass="19296">MRRFWPNLLGNQLVWLCAVAGAGRGWQWPALLAASLYIGSQLLTSPQPRLDLRLMVLALACAWLVDASAAASGTVRYAAAPLGWVPPPWIMALWAAFAMTLTTSMRFLLRHPALPALFGLLLAPLAYLSAARGFDAVRFAAPTWQGLLVLGAGWSIALSLLCVTARRGSRTTPPSLAGASS</sequence>
<feature type="transmembrane region" description="Helical" evidence="1">
    <location>
        <begin position="89"/>
        <end position="109"/>
    </location>
</feature>
<keyword evidence="1" id="KW-0472">Membrane</keyword>
<reference evidence="2 3" key="1">
    <citation type="submission" date="2017-06" db="EMBL/GenBank/DDBJ databases">
        <authorList>
            <person name="Kim H.J."/>
            <person name="Triplett B.A."/>
        </authorList>
    </citation>
    <scope>NUCLEOTIDE SEQUENCE [LARGE SCALE GENOMIC DNA]</scope>
    <source>
        <strain evidence="2 3">594</strain>
    </source>
</reference>
<feature type="transmembrane region" description="Helical" evidence="1">
    <location>
        <begin position="50"/>
        <end position="69"/>
    </location>
</feature>
<evidence type="ECO:0008006" key="4">
    <source>
        <dbReference type="Google" id="ProtNLM"/>
    </source>
</evidence>